<organism evidence="2 3">
    <name type="scientific">Nitrosococcus halophilus (strain Nc4)</name>
    <dbReference type="NCBI Taxonomy" id="472759"/>
    <lineage>
        <taxon>Bacteria</taxon>
        <taxon>Pseudomonadati</taxon>
        <taxon>Pseudomonadota</taxon>
        <taxon>Gammaproteobacteria</taxon>
        <taxon>Chromatiales</taxon>
        <taxon>Chromatiaceae</taxon>
        <taxon>Nitrosococcus</taxon>
    </lineage>
</organism>
<dbReference type="eggNOG" id="COG2336">
    <property type="taxonomic scope" value="Bacteria"/>
</dbReference>
<reference evidence="3" key="1">
    <citation type="submission" date="2010-04" db="EMBL/GenBank/DDBJ databases">
        <title>Complete genome sequence of Nitrosococcus halophilus Nc4, a salt-adapted, aerobic obligate ammonia-oxidizing sulfur purple bacterium.</title>
        <authorList>
            <consortium name="US DOE Joint Genome Institute"/>
            <person name="Campbell M.A."/>
            <person name="Malfatti S.A."/>
            <person name="Chain P.S.G."/>
            <person name="Heidelberg J.F."/>
            <person name="Ward B.B."/>
            <person name="Klotz M.G."/>
        </authorList>
    </citation>
    <scope>NUCLEOTIDE SEQUENCE [LARGE SCALE GENOMIC DNA]</scope>
    <source>
        <strain evidence="3">Nc4</strain>
    </source>
</reference>
<evidence type="ECO:0000313" key="2">
    <source>
        <dbReference type="EMBL" id="ADE16415.1"/>
    </source>
</evidence>
<dbReference type="SMART" id="SM00966">
    <property type="entry name" value="SpoVT_AbrB"/>
    <property type="match status" value="1"/>
</dbReference>
<keyword evidence="3" id="KW-1185">Reference proteome</keyword>
<feature type="domain" description="SpoVT-AbrB" evidence="1">
    <location>
        <begin position="7"/>
        <end position="52"/>
    </location>
</feature>
<sequence length="74" mass="8603">MIEMKIRKIGNSLGAVFPREALDRLKLREGERVFLTETPDGYRITPYDPEFERQMQLAEEGMAAYRNTLRALAK</sequence>
<dbReference type="RefSeq" id="WP_013034264.1">
    <property type="nucleotide sequence ID" value="NC_013960.1"/>
</dbReference>
<dbReference type="Gene3D" id="2.10.260.10">
    <property type="match status" value="1"/>
</dbReference>
<dbReference type="InterPro" id="IPR037914">
    <property type="entry name" value="SpoVT-AbrB_sf"/>
</dbReference>
<accession>D5C0U2</accession>
<dbReference type="NCBIfam" id="TIGR02609">
    <property type="entry name" value="doc_partner"/>
    <property type="match status" value="1"/>
</dbReference>
<dbReference type="InterPro" id="IPR013432">
    <property type="entry name" value="Doc_partner"/>
</dbReference>
<proteinExistence type="predicted"/>
<evidence type="ECO:0000313" key="3">
    <source>
        <dbReference type="Proteomes" id="UP000001844"/>
    </source>
</evidence>
<dbReference type="HOGENOM" id="CLU_179961_1_0_6"/>
<protein>
    <submittedName>
        <fullName evidence="2">Addiction module antidote</fullName>
    </submittedName>
</protein>
<dbReference type="EMBL" id="CP001798">
    <property type="protein sequence ID" value="ADE16415.1"/>
    <property type="molecule type" value="Genomic_DNA"/>
</dbReference>
<dbReference type="InterPro" id="IPR007159">
    <property type="entry name" value="SpoVT-AbrB_dom"/>
</dbReference>
<evidence type="ECO:0000259" key="1">
    <source>
        <dbReference type="SMART" id="SM00966"/>
    </source>
</evidence>
<dbReference type="GO" id="GO:0003677">
    <property type="term" value="F:DNA binding"/>
    <property type="evidence" value="ECO:0007669"/>
    <property type="project" value="InterPro"/>
</dbReference>
<dbReference type="AlphaFoldDB" id="D5C0U2"/>
<dbReference type="KEGG" id="nhl:Nhal_3383"/>
<dbReference type="SUPFAM" id="SSF89447">
    <property type="entry name" value="AbrB/MazE/MraZ-like"/>
    <property type="match status" value="1"/>
</dbReference>
<dbReference type="STRING" id="472759.Nhal_3383"/>
<dbReference type="Proteomes" id="UP000001844">
    <property type="component" value="Chromosome"/>
</dbReference>
<gene>
    <name evidence="2" type="ordered locus">Nhal_3383</name>
</gene>
<dbReference type="Pfam" id="PF04014">
    <property type="entry name" value="MazE_antitoxin"/>
    <property type="match status" value="1"/>
</dbReference>
<name>D5C0U2_NITHN</name>